<protein>
    <submittedName>
        <fullName evidence="3">DUF1766-domain-containing protein</fullName>
    </submittedName>
</protein>
<proteinExistence type="predicted"/>
<dbReference type="InterPro" id="IPR053006">
    <property type="entry name" value="Meiosis_regulatory"/>
</dbReference>
<feature type="compositionally biased region" description="Acidic residues" evidence="1">
    <location>
        <begin position="93"/>
        <end position="104"/>
    </location>
</feature>
<reference evidence="3 4" key="1">
    <citation type="submission" date="2015-03" db="EMBL/GenBank/DDBJ databases">
        <title>Genomics and transcriptomics of the oil-accumulating basidiomycete yeast T. oleaginosus allow insights into substrate utilization and the diverse evolutionary trajectories of mating systems in fungi.</title>
        <authorList>
            <consortium name="DOE Joint Genome Institute"/>
            <person name="Kourist R."/>
            <person name="Kracht O."/>
            <person name="Bracharz F."/>
            <person name="Lipzen A."/>
            <person name="Nolan M."/>
            <person name="Ohm R."/>
            <person name="Grigoriev I."/>
            <person name="Sun S."/>
            <person name="Heitman J."/>
            <person name="Bruck T."/>
            <person name="Nowrousian M."/>
        </authorList>
    </citation>
    <scope>NUCLEOTIDE SEQUENCE [LARGE SCALE GENOMIC DNA]</scope>
    <source>
        <strain evidence="3 4">IBC0246</strain>
    </source>
</reference>
<evidence type="ECO:0000256" key="1">
    <source>
        <dbReference type="SAM" id="MobiDB-lite"/>
    </source>
</evidence>
<dbReference type="STRING" id="879819.A0A0J0XMA2"/>
<dbReference type="InterPro" id="IPR018306">
    <property type="entry name" value="Phage_T5_Orf172_DNA-bd"/>
</dbReference>
<feature type="compositionally biased region" description="Low complexity" evidence="1">
    <location>
        <begin position="56"/>
        <end position="75"/>
    </location>
</feature>
<dbReference type="OrthoDB" id="2417614at2759"/>
<sequence length="426" mass="45883">MSFPSLKPARPLSHSAASATAATPAASSSTPTPKKKLTKLIPTAPSGVSFMSPLYAAASNSKKSSSEPNQSPSPATFRTPPPRRGRNVIDLTLDSDEETPESSGEDGTRRTSWIVSGASGISTATKTDSPKGKKAKHKITPTRPAPAPPFSGSSTPPRGPLASTPVRCAGYTRAGTPCKRLVRARAPLLATPLANDGDAPRAGAVGRYCRDHAGMVCAADGFYWRDARGKAGVYIDFKDYIPSDLGQQTQALLRVTMDSPLTAKEMPGFLYAYELRTRSGAQTAYFKVGRSDNVPRRMGQWSAQCGYIPTLRDVFPLKARAPTGSGLARAPSIMHTFIPGATKAGTDAARMVPAVKRWERLVHLELADRAAASRPKEYEALSKPCSDCGMVHQEIFPLEGDPRIYERLVVDVIERWERFVRVITET</sequence>
<dbReference type="PANTHER" id="PTHR28094:SF1">
    <property type="entry name" value="MEIOTICALLY UP-REGULATED GENE 113 PROTEIN"/>
    <property type="match status" value="1"/>
</dbReference>
<dbReference type="Proteomes" id="UP000053611">
    <property type="component" value="Unassembled WGS sequence"/>
</dbReference>
<dbReference type="Pfam" id="PF10544">
    <property type="entry name" value="T5orf172"/>
    <property type="match status" value="1"/>
</dbReference>
<dbReference type="RefSeq" id="XP_018278703.1">
    <property type="nucleotide sequence ID" value="XM_018425398.1"/>
</dbReference>
<accession>A0A0J0XMA2</accession>
<dbReference type="EMBL" id="KQ087208">
    <property type="protein sequence ID" value="KLT42212.1"/>
    <property type="molecule type" value="Genomic_DNA"/>
</dbReference>
<evidence type="ECO:0000259" key="2">
    <source>
        <dbReference type="Pfam" id="PF10544"/>
    </source>
</evidence>
<dbReference type="AlphaFoldDB" id="A0A0J0XMA2"/>
<feature type="compositionally biased region" description="Polar residues" evidence="1">
    <location>
        <begin position="110"/>
        <end position="127"/>
    </location>
</feature>
<evidence type="ECO:0000313" key="3">
    <source>
        <dbReference type="EMBL" id="KLT42212.1"/>
    </source>
</evidence>
<organism evidence="3 4">
    <name type="scientific">Cutaneotrichosporon oleaginosum</name>
    <dbReference type="NCBI Taxonomy" id="879819"/>
    <lineage>
        <taxon>Eukaryota</taxon>
        <taxon>Fungi</taxon>
        <taxon>Dikarya</taxon>
        <taxon>Basidiomycota</taxon>
        <taxon>Agaricomycotina</taxon>
        <taxon>Tremellomycetes</taxon>
        <taxon>Trichosporonales</taxon>
        <taxon>Trichosporonaceae</taxon>
        <taxon>Cutaneotrichosporon</taxon>
    </lineage>
</organism>
<gene>
    <name evidence="3" type="ORF">CC85DRAFT_302589</name>
</gene>
<dbReference type="PANTHER" id="PTHR28094">
    <property type="entry name" value="MEIOTICALLY UP-REGULATED GENE 113 PROTEIN"/>
    <property type="match status" value="1"/>
</dbReference>
<name>A0A0J0XMA2_9TREE</name>
<dbReference type="GeneID" id="28986001"/>
<keyword evidence="4" id="KW-1185">Reference proteome</keyword>
<feature type="domain" description="Bacteriophage T5 Orf172 DNA-binding" evidence="2">
    <location>
        <begin position="271"/>
        <end position="416"/>
    </location>
</feature>
<feature type="region of interest" description="Disordered" evidence="1">
    <location>
        <begin position="1"/>
        <end position="166"/>
    </location>
</feature>
<evidence type="ECO:0000313" key="4">
    <source>
        <dbReference type="Proteomes" id="UP000053611"/>
    </source>
</evidence>
<feature type="compositionally biased region" description="Low complexity" evidence="1">
    <location>
        <begin position="11"/>
        <end position="32"/>
    </location>
</feature>